<feature type="region of interest" description="Disordered" evidence="1">
    <location>
        <begin position="111"/>
        <end position="145"/>
    </location>
</feature>
<sequence>MLTPHTRQIKLVPLHFLSFRNKITNNIKKKEKDTMCCPLVLLFQCGHEQVIVNKCRDAERTQQECGGLELSEDPFVIVMKEKGCGYLLGRPEYYKGGEYCLSLVPEHERISGSRNPEKARREQEREERRVQESKGPLTEQERQSFRDAVEEVSYYLEGRLYQERR</sequence>
<evidence type="ECO:0000313" key="2">
    <source>
        <dbReference type="EMBL" id="KAK5695187.1"/>
    </source>
</evidence>
<evidence type="ECO:0000256" key="1">
    <source>
        <dbReference type="SAM" id="MobiDB-lite"/>
    </source>
</evidence>
<name>A0AAN7W2C7_9PEZI</name>
<gene>
    <name evidence="2" type="ORF">LTR97_008693</name>
</gene>
<dbReference type="Proteomes" id="UP001310594">
    <property type="component" value="Unassembled WGS sequence"/>
</dbReference>
<evidence type="ECO:0000313" key="3">
    <source>
        <dbReference type="Proteomes" id="UP001310594"/>
    </source>
</evidence>
<dbReference type="EMBL" id="JAVRQU010000014">
    <property type="protein sequence ID" value="KAK5695187.1"/>
    <property type="molecule type" value="Genomic_DNA"/>
</dbReference>
<protein>
    <submittedName>
        <fullName evidence="2">Uncharacterized protein</fullName>
    </submittedName>
</protein>
<accession>A0AAN7W2C7</accession>
<organism evidence="2 3">
    <name type="scientific">Elasticomyces elasticus</name>
    <dbReference type="NCBI Taxonomy" id="574655"/>
    <lineage>
        <taxon>Eukaryota</taxon>
        <taxon>Fungi</taxon>
        <taxon>Dikarya</taxon>
        <taxon>Ascomycota</taxon>
        <taxon>Pezizomycotina</taxon>
        <taxon>Dothideomycetes</taxon>
        <taxon>Dothideomycetidae</taxon>
        <taxon>Mycosphaerellales</taxon>
        <taxon>Teratosphaeriaceae</taxon>
        <taxon>Elasticomyces</taxon>
    </lineage>
</organism>
<comment type="caution">
    <text evidence="2">The sequence shown here is derived from an EMBL/GenBank/DDBJ whole genome shotgun (WGS) entry which is preliminary data.</text>
</comment>
<proteinExistence type="predicted"/>
<dbReference type="AlphaFoldDB" id="A0AAN7W2C7"/>
<feature type="compositionally biased region" description="Basic and acidic residues" evidence="1">
    <location>
        <begin position="111"/>
        <end position="132"/>
    </location>
</feature>
<reference evidence="2" key="1">
    <citation type="submission" date="2023-08" db="EMBL/GenBank/DDBJ databases">
        <title>Black Yeasts Isolated from many extreme environments.</title>
        <authorList>
            <person name="Coleine C."/>
            <person name="Stajich J.E."/>
            <person name="Selbmann L."/>
        </authorList>
    </citation>
    <scope>NUCLEOTIDE SEQUENCE</scope>
    <source>
        <strain evidence="2">CCFEE 5810</strain>
    </source>
</reference>